<dbReference type="PROSITE" id="PS51318">
    <property type="entry name" value="TAT"/>
    <property type="match status" value="1"/>
</dbReference>
<dbReference type="EMBL" id="NMTS02000032">
    <property type="protein sequence ID" value="PLK29699.1"/>
    <property type="molecule type" value="Genomic_DNA"/>
</dbReference>
<dbReference type="PANTHER" id="PTHR33376">
    <property type="match status" value="1"/>
</dbReference>
<dbReference type="Gene3D" id="3.40.190.170">
    <property type="entry name" value="Bacterial extracellular solute-binding protein, family 7"/>
    <property type="match status" value="1"/>
</dbReference>
<dbReference type="RefSeq" id="WP_097774435.1">
    <property type="nucleotide sequence ID" value="NZ_NMTS02000032.1"/>
</dbReference>
<organism evidence="1 2">
    <name type="scientific">Faecalibacterium prausnitzii</name>
    <dbReference type="NCBI Taxonomy" id="853"/>
    <lineage>
        <taxon>Bacteria</taxon>
        <taxon>Bacillati</taxon>
        <taxon>Bacillota</taxon>
        <taxon>Clostridia</taxon>
        <taxon>Eubacteriales</taxon>
        <taxon>Oscillospiraceae</taxon>
        <taxon>Faecalibacterium</taxon>
    </lineage>
</organism>
<name>A0A2J4JPA7_9FIRM</name>
<accession>A0A2J4JPA7</accession>
<proteinExistence type="predicted"/>
<dbReference type="AlphaFoldDB" id="A0A2J4JPA7"/>
<sequence>MKKITRRTFMKVMGTTAAAVGLSACGGSAGSTAASASNAASSTAVSAPASAEALTFKVAYSESEDSIYGEVINAAFDEITSKTEGRVAFDVYPNNALGSITDMLEQMRAGAPMICSMGFDNLGDVVSDFAPASFPYVFNSLYEVQALAKSDWIAGIESELVKQDIQPLCYGAIGYRHFISTFKIEKAADCAGHIMRMGPSSAAQGFITVMNGTPTTSTWADNYSLLQTGVIESCEAPLSLLLSSSLNEVCKYLCLSGHFVNPFSLCMNPTYWDQISAEDQQTIKSVLTDACVEMADQSMAKEDEFVQQFKDLGVTVSEADKASFAAVVPDLFTLLGLDPSIYDTIRAAIEANT</sequence>
<protein>
    <submittedName>
        <fullName evidence="1">Uncharacterized protein</fullName>
    </submittedName>
</protein>
<dbReference type="NCBIfam" id="NF037995">
    <property type="entry name" value="TRAP_S1"/>
    <property type="match status" value="1"/>
</dbReference>
<evidence type="ECO:0000313" key="2">
    <source>
        <dbReference type="Proteomes" id="UP000221015"/>
    </source>
</evidence>
<dbReference type="InterPro" id="IPR006311">
    <property type="entry name" value="TAT_signal"/>
</dbReference>
<dbReference type="GO" id="GO:0055085">
    <property type="term" value="P:transmembrane transport"/>
    <property type="evidence" value="ECO:0007669"/>
    <property type="project" value="InterPro"/>
</dbReference>
<dbReference type="Pfam" id="PF03480">
    <property type="entry name" value="DctP"/>
    <property type="match status" value="1"/>
</dbReference>
<evidence type="ECO:0000313" key="1">
    <source>
        <dbReference type="EMBL" id="PLK29699.1"/>
    </source>
</evidence>
<dbReference type="PROSITE" id="PS51257">
    <property type="entry name" value="PROKAR_LIPOPROTEIN"/>
    <property type="match status" value="1"/>
</dbReference>
<reference evidence="1 2" key="1">
    <citation type="journal article" date="2017" name="Front. Microbiol.">
        <title>New Insights into the Diversity of the Genus Faecalibacterium.</title>
        <authorList>
            <person name="Benevides L."/>
            <person name="Burman S."/>
            <person name="Martin R."/>
            <person name="Robert V."/>
            <person name="Thomas M."/>
            <person name="Miquel S."/>
            <person name="Chain F."/>
            <person name="Sokol H."/>
            <person name="Bermudez-Humaran L.G."/>
            <person name="Morrison M."/>
            <person name="Langella P."/>
            <person name="Azevedo V.A."/>
            <person name="Chatel J.M."/>
            <person name="Soares S."/>
        </authorList>
    </citation>
    <scope>NUCLEOTIDE SEQUENCE [LARGE SCALE GENOMIC DNA]</scope>
    <source>
        <strain evidence="1 2">CNCM I 4542</strain>
    </source>
</reference>
<comment type="caution">
    <text evidence="1">The sequence shown here is derived from an EMBL/GenBank/DDBJ whole genome shotgun (WGS) entry which is preliminary data.</text>
</comment>
<dbReference type="InterPro" id="IPR018389">
    <property type="entry name" value="DctP_fam"/>
</dbReference>
<dbReference type="InterPro" id="IPR038404">
    <property type="entry name" value="TRAP_DctP_sf"/>
</dbReference>
<dbReference type="Proteomes" id="UP000221015">
    <property type="component" value="Unassembled WGS sequence"/>
</dbReference>
<gene>
    <name evidence="1" type="ORF">CGS50_006935</name>
</gene>
<dbReference type="PANTHER" id="PTHR33376:SF3">
    <property type="entry name" value="C4-DICARBOXYLATE-BINDING PROTEIN"/>
    <property type="match status" value="1"/>
</dbReference>